<evidence type="ECO:0000256" key="4">
    <source>
        <dbReference type="ARBA" id="ARBA00021495"/>
    </source>
</evidence>
<dbReference type="InterPro" id="IPR010808">
    <property type="entry name" value="CheA_P2-bd"/>
</dbReference>
<dbReference type="Pfam" id="PF02518">
    <property type="entry name" value="HATPase_c"/>
    <property type="match status" value="1"/>
</dbReference>
<dbReference type="InterPro" id="IPR036890">
    <property type="entry name" value="HATPase_C_sf"/>
</dbReference>
<dbReference type="InterPro" id="IPR036061">
    <property type="entry name" value="CheW-like_dom_sf"/>
</dbReference>
<feature type="domain" description="CheW-like" evidence="17">
    <location>
        <begin position="576"/>
        <end position="708"/>
    </location>
</feature>
<dbReference type="CDD" id="cd00731">
    <property type="entry name" value="CheA_reg"/>
    <property type="match status" value="1"/>
</dbReference>
<dbReference type="SUPFAM" id="SSF47226">
    <property type="entry name" value="Histidine-containing phosphotransfer domain, HPT domain"/>
    <property type="match status" value="1"/>
</dbReference>
<dbReference type="GO" id="GO:0005524">
    <property type="term" value="F:ATP binding"/>
    <property type="evidence" value="ECO:0007669"/>
    <property type="project" value="UniProtKB-KW"/>
</dbReference>
<dbReference type="InterPro" id="IPR005467">
    <property type="entry name" value="His_kinase_dom"/>
</dbReference>
<accession>A0A2N5ZLI1</accession>
<evidence type="ECO:0000259" key="16">
    <source>
        <dbReference type="PROSITE" id="PS50109"/>
    </source>
</evidence>
<dbReference type="CDD" id="cd16916">
    <property type="entry name" value="HATPase_CheA-like"/>
    <property type="match status" value="1"/>
</dbReference>
<evidence type="ECO:0000256" key="3">
    <source>
        <dbReference type="ARBA" id="ARBA00012438"/>
    </source>
</evidence>
<proteinExistence type="predicted"/>
<evidence type="ECO:0000256" key="8">
    <source>
        <dbReference type="ARBA" id="ARBA00022679"/>
    </source>
</evidence>
<evidence type="ECO:0000313" key="19">
    <source>
        <dbReference type="EMBL" id="PLX19539.1"/>
    </source>
</evidence>
<comment type="subcellular location">
    <subcellularLocation>
        <location evidence="2">Cytoplasm</location>
    </subcellularLocation>
</comment>
<feature type="modified residue" description="Phosphohistidine" evidence="14">
    <location>
        <position position="48"/>
    </location>
</feature>
<reference evidence="19 20" key="1">
    <citation type="submission" date="2017-11" db="EMBL/GenBank/DDBJ databases">
        <title>Genome-resolved metagenomics identifies genetic mobility, metabolic interactions, and unexpected diversity in perchlorate-reducing communities.</title>
        <authorList>
            <person name="Barnum T.P."/>
            <person name="Figueroa I.A."/>
            <person name="Carlstrom C.I."/>
            <person name="Lucas L.N."/>
            <person name="Engelbrektson A.L."/>
            <person name="Coates J.D."/>
        </authorList>
    </citation>
    <scope>NUCLEOTIDE SEQUENCE [LARGE SCALE GENOMIC DNA]</scope>
    <source>
        <strain evidence="19">BM706</strain>
    </source>
</reference>
<dbReference type="InterPro" id="IPR035891">
    <property type="entry name" value="CheY-binding_CheA"/>
</dbReference>
<dbReference type="PRINTS" id="PR00344">
    <property type="entry name" value="BCTRLSENSOR"/>
</dbReference>
<organism evidence="19 20">
    <name type="scientific">Muiribacterium halophilum</name>
    <dbReference type="NCBI Taxonomy" id="2053465"/>
    <lineage>
        <taxon>Bacteria</taxon>
        <taxon>Candidatus Muiribacteriota</taxon>
        <taxon>Candidatus Muiribacteriia</taxon>
        <taxon>Candidatus Muiribacteriales</taxon>
        <taxon>Candidatus Muiribacteriaceae</taxon>
        <taxon>Candidatus Muiribacterium</taxon>
    </lineage>
</organism>
<dbReference type="Gene3D" id="2.30.30.40">
    <property type="entry name" value="SH3 Domains"/>
    <property type="match status" value="1"/>
</dbReference>
<evidence type="ECO:0000256" key="1">
    <source>
        <dbReference type="ARBA" id="ARBA00000085"/>
    </source>
</evidence>
<evidence type="ECO:0000256" key="12">
    <source>
        <dbReference type="ARBA" id="ARBA00023012"/>
    </source>
</evidence>
<dbReference type="Gene3D" id="1.20.120.160">
    <property type="entry name" value="HPT domain"/>
    <property type="match status" value="1"/>
</dbReference>
<dbReference type="Gene3D" id="1.10.287.560">
    <property type="entry name" value="Histidine kinase CheA-like, homodimeric domain"/>
    <property type="match status" value="1"/>
</dbReference>
<dbReference type="InterPro" id="IPR003594">
    <property type="entry name" value="HATPase_dom"/>
</dbReference>
<evidence type="ECO:0000256" key="6">
    <source>
        <dbReference type="ARBA" id="ARBA00022500"/>
    </source>
</evidence>
<dbReference type="SUPFAM" id="SSF55052">
    <property type="entry name" value="CheY-binding domain of CheA"/>
    <property type="match status" value="1"/>
</dbReference>
<protein>
    <recommendedName>
        <fullName evidence="4">Chemotaxis protein CheA</fullName>
        <ecNumber evidence="3">2.7.13.3</ecNumber>
    </recommendedName>
</protein>
<keyword evidence="9" id="KW-0547">Nucleotide-binding</keyword>
<comment type="function">
    <text evidence="13">Involved in the transmission of sensory signals from the chemoreceptors to the flagellar motors. CheA is autophosphorylated; it can transfer its phosphate group to either CheB or CheY.</text>
</comment>
<evidence type="ECO:0000256" key="10">
    <source>
        <dbReference type="ARBA" id="ARBA00022777"/>
    </source>
</evidence>
<dbReference type="SMART" id="SM00260">
    <property type="entry name" value="CheW"/>
    <property type="match status" value="1"/>
</dbReference>
<dbReference type="SUPFAM" id="SSF55874">
    <property type="entry name" value="ATPase domain of HSP90 chaperone/DNA topoisomerase II/histidine kinase"/>
    <property type="match status" value="1"/>
</dbReference>
<dbReference type="PROSITE" id="PS50894">
    <property type="entry name" value="HPT"/>
    <property type="match status" value="1"/>
</dbReference>
<evidence type="ECO:0000256" key="15">
    <source>
        <dbReference type="SAM" id="Coils"/>
    </source>
</evidence>
<dbReference type="Gene3D" id="3.30.565.10">
    <property type="entry name" value="Histidine kinase-like ATPase, C-terminal domain"/>
    <property type="match status" value="1"/>
</dbReference>
<dbReference type="Proteomes" id="UP000234857">
    <property type="component" value="Unassembled WGS sequence"/>
</dbReference>
<keyword evidence="6" id="KW-0145">Chemotaxis</keyword>
<dbReference type="AlphaFoldDB" id="A0A2N5ZLI1"/>
<keyword evidence="15" id="KW-0175">Coiled coil</keyword>
<keyword evidence="12" id="KW-0902">Two-component regulatory system</keyword>
<dbReference type="InterPro" id="IPR002545">
    <property type="entry name" value="CheW-lke_dom"/>
</dbReference>
<dbReference type="InterPro" id="IPR036641">
    <property type="entry name" value="HPT_dom_sf"/>
</dbReference>
<dbReference type="InterPro" id="IPR004105">
    <property type="entry name" value="CheA-like_dim"/>
</dbReference>
<dbReference type="SMART" id="SM00387">
    <property type="entry name" value="HATPase_c"/>
    <property type="match status" value="1"/>
</dbReference>
<keyword evidence="7 14" id="KW-0597">Phosphoprotein</keyword>
<evidence type="ECO:0000256" key="7">
    <source>
        <dbReference type="ARBA" id="ARBA00022553"/>
    </source>
</evidence>
<dbReference type="Gene3D" id="3.30.70.1110">
    <property type="entry name" value="Histidine kinase CheA-like, P2 response regulator-binding domain"/>
    <property type="match status" value="1"/>
</dbReference>
<dbReference type="Pfam" id="PF01584">
    <property type="entry name" value="CheW"/>
    <property type="match status" value="1"/>
</dbReference>
<evidence type="ECO:0000259" key="17">
    <source>
        <dbReference type="PROSITE" id="PS50851"/>
    </source>
</evidence>
<dbReference type="PROSITE" id="PS50851">
    <property type="entry name" value="CHEW"/>
    <property type="match status" value="1"/>
</dbReference>
<keyword evidence="5" id="KW-0963">Cytoplasm</keyword>
<keyword evidence="10" id="KW-0418">Kinase</keyword>
<name>A0A2N5ZLI1_MUIH1</name>
<dbReference type="PANTHER" id="PTHR43395:SF10">
    <property type="entry name" value="CHEMOTAXIS PROTEIN CHEA"/>
    <property type="match status" value="1"/>
</dbReference>
<dbReference type="SMART" id="SM00073">
    <property type="entry name" value="HPT"/>
    <property type="match status" value="1"/>
</dbReference>
<dbReference type="EC" id="2.7.13.3" evidence="3"/>
<evidence type="ECO:0000256" key="9">
    <source>
        <dbReference type="ARBA" id="ARBA00022741"/>
    </source>
</evidence>
<evidence type="ECO:0000256" key="2">
    <source>
        <dbReference type="ARBA" id="ARBA00004496"/>
    </source>
</evidence>
<evidence type="ECO:0000256" key="13">
    <source>
        <dbReference type="ARBA" id="ARBA00035100"/>
    </source>
</evidence>
<dbReference type="InterPro" id="IPR037006">
    <property type="entry name" value="CheA-like_homodim_sf"/>
</dbReference>
<evidence type="ECO:0000259" key="18">
    <source>
        <dbReference type="PROSITE" id="PS50894"/>
    </source>
</evidence>
<dbReference type="FunFam" id="3.30.565.10:FF:000016">
    <property type="entry name" value="Chemotaxis protein CheA, putative"/>
    <property type="match status" value="1"/>
</dbReference>
<dbReference type="SUPFAM" id="SSF50341">
    <property type="entry name" value="CheW-like"/>
    <property type="match status" value="1"/>
</dbReference>
<dbReference type="GO" id="GO:0000155">
    <property type="term" value="F:phosphorelay sensor kinase activity"/>
    <property type="evidence" value="ECO:0007669"/>
    <property type="project" value="InterPro"/>
</dbReference>
<dbReference type="InterPro" id="IPR004358">
    <property type="entry name" value="Sig_transdc_His_kin-like_C"/>
</dbReference>
<evidence type="ECO:0000256" key="11">
    <source>
        <dbReference type="ARBA" id="ARBA00022840"/>
    </source>
</evidence>
<dbReference type="Pfam" id="PF07194">
    <property type="entry name" value="P2"/>
    <property type="match status" value="1"/>
</dbReference>
<dbReference type="EMBL" id="PKTG01000025">
    <property type="protein sequence ID" value="PLX19539.1"/>
    <property type="molecule type" value="Genomic_DNA"/>
</dbReference>
<dbReference type="InterPro" id="IPR051315">
    <property type="entry name" value="Bact_Chemotaxis_CheA"/>
</dbReference>
<dbReference type="CDD" id="cd00088">
    <property type="entry name" value="HPT"/>
    <property type="match status" value="1"/>
</dbReference>
<dbReference type="InterPro" id="IPR008207">
    <property type="entry name" value="Sig_transdc_His_kin_Hpt_dom"/>
</dbReference>
<keyword evidence="8" id="KW-0808">Transferase</keyword>
<dbReference type="Pfam" id="PF02895">
    <property type="entry name" value="H-kinase_dim"/>
    <property type="match status" value="1"/>
</dbReference>
<comment type="caution">
    <text evidence="19">The sequence shown here is derived from an EMBL/GenBank/DDBJ whole genome shotgun (WGS) entry which is preliminary data.</text>
</comment>
<feature type="coiled-coil region" evidence="15">
    <location>
        <begin position="258"/>
        <end position="285"/>
    </location>
</feature>
<dbReference type="PROSITE" id="PS50109">
    <property type="entry name" value="HIS_KIN"/>
    <property type="match status" value="1"/>
</dbReference>
<dbReference type="InterPro" id="IPR037052">
    <property type="entry name" value="CheA-like_P2_sf"/>
</dbReference>
<sequence length="709" mass="80672">MDFDNSEFIKDFLEEAYEKIEIINDNLLNLEKNPEDENILNEIFRAAHTVKGSAGTMGFESVQNVMHKIENIFDELRKKNLEFSINLNDMLFKGMDAINEMITNIENSSEEGIEVDEITTELESFLSDGSGEKKVQVNDENKDDVDISIKLSDIELDIMKQTEKQNGKIYVLTIYFSEDSMMPSVGRFLVMQEVRNNSEIIKTIPDEQELNKDEFIPYVKILVGLKSSIEDIQEKVKIPNEVIKVDIDDFEIETKDNKDDKKTDVEDLKKEKKKIIDKNKTKEKKDIINSLRVDSVKIDELLNLIGEQIINTSRYFRLEDECEKILQKGKRFSNIIKDIEDELPEESIEVYSCLMRSMRELSEEFKEINQMTRRLNNEMQQNTMKIRMLPVEKVFKRFPRMIRDISKELGKDIELIIEGQETELDKTVIEVLGDPLVHIIRNALDHGIESKEERLKAGKDPVGSIRLTASHQGNRIIIEVSDDGKGLDRNSIIKKAVEKGLIEKESKDLMKDSDVFSLIFEPGFSTAASVTGLSGRGVGMDVVKRSIEKVNGSVEVHSEKGKGTRVIIFLPLTMAIINALLIRGLDQVFSIPLNLVEETIKLKKADIYNLKNTKATKIRDEVVSLISIEELFNIPSKERDSFFVVIVEAAGKKVGIVVDKLYGEQEVVIKNLDSYLVKTPGVAGANILGDGRVSIILDINKLIKRVSND</sequence>
<keyword evidence="11" id="KW-0067">ATP-binding</keyword>
<dbReference type="GO" id="GO:0005737">
    <property type="term" value="C:cytoplasm"/>
    <property type="evidence" value="ECO:0007669"/>
    <property type="project" value="UniProtKB-SubCell"/>
</dbReference>
<evidence type="ECO:0000256" key="5">
    <source>
        <dbReference type="ARBA" id="ARBA00022490"/>
    </source>
</evidence>
<dbReference type="PANTHER" id="PTHR43395">
    <property type="entry name" value="SENSOR HISTIDINE KINASE CHEA"/>
    <property type="match status" value="1"/>
</dbReference>
<feature type="domain" description="HPt" evidence="18">
    <location>
        <begin position="1"/>
        <end position="105"/>
    </location>
</feature>
<gene>
    <name evidence="19" type="ORF">C0601_01405</name>
</gene>
<dbReference type="GO" id="GO:0006935">
    <property type="term" value="P:chemotaxis"/>
    <property type="evidence" value="ECO:0007669"/>
    <property type="project" value="UniProtKB-KW"/>
</dbReference>
<dbReference type="SMART" id="SM01231">
    <property type="entry name" value="H-kinase_dim"/>
    <property type="match status" value="1"/>
</dbReference>
<dbReference type="Pfam" id="PF01627">
    <property type="entry name" value="Hpt"/>
    <property type="match status" value="1"/>
</dbReference>
<comment type="catalytic activity">
    <reaction evidence="1">
        <text>ATP + protein L-histidine = ADP + protein N-phospho-L-histidine.</text>
        <dbReference type="EC" id="2.7.13.3"/>
    </reaction>
</comment>
<feature type="domain" description="Histidine kinase" evidence="16">
    <location>
        <begin position="317"/>
        <end position="574"/>
    </location>
</feature>
<evidence type="ECO:0000256" key="14">
    <source>
        <dbReference type="PROSITE-ProRule" id="PRU00110"/>
    </source>
</evidence>
<evidence type="ECO:0000313" key="20">
    <source>
        <dbReference type="Proteomes" id="UP000234857"/>
    </source>
</evidence>
<dbReference type="FunFam" id="2.30.30.40:FF:000048">
    <property type="entry name" value="Chemotaxis protein CheA, putative"/>
    <property type="match status" value="1"/>
</dbReference>